<evidence type="ECO:0000256" key="1">
    <source>
        <dbReference type="ARBA" id="ARBA00009986"/>
    </source>
</evidence>
<sequence>MATLQAVRGVRPVHDEAQMPFGGVKSSGYGRFGGRAGVEAFTELRWRTVRTTPRHHPI</sequence>
<dbReference type="EMBL" id="CP003911">
    <property type="protein sequence ID" value="AGU48397.1"/>
    <property type="molecule type" value="Genomic_DNA"/>
</dbReference>
<dbReference type="KEGG" id="vpd:VAPA_1c12820"/>
<gene>
    <name evidence="4" type="ORF">VAPA_1c12820</name>
</gene>
<dbReference type="InterPro" id="IPR016163">
    <property type="entry name" value="Ald_DH_C"/>
</dbReference>
<evidence type="ECO:0000313" key="4">
    <source>
        <dbReference type="EMBL" id="AGU48397.1"/>
    </source>
</evidence>
<dbReference type="Gene3D" id="3.40.309.10">
    <property type="entry name" value="Aldehyde Dehydrogenase, Chain A, domain 2"/>
    <property type="match status" value="1"/>
</dbReference>
<protein>
    <recommendedName>
        <fullName evidence="3">Aldehyde dehydrogenase domain-containing protein</fullName>
    </recommendedName>
</protein>
<dbReference type="AlphaFoldDB" id="T1X647"/>
<organism evidence="4 5">
    <name type="scientific">Variovorax paradoxus B4</name>
    <dbReference type="NCBI Taxonomy" id="1246301"/>
    <lineage>
        <taxon>Bacteria</taxon>
        <taxon>Pseudomonadati</taxon>
        <taxon>Pseudomonadota</taxon>
        <taxon>Betaproteobacteria</taxon>
        <taxon>Burkholderiales</taxon>
        <taxon>Comamonadaceae</taxon>
        <taxon>Variovorax</taxon>
    </lineage>
</organism>
<keyword evidence="2" id="KW-0520">NAD</keyword>
<reference evidence="4 5" key="1">
    <citation type="submission" date="2012-10" db="EMBL/GenBank/DDBJ databases">
        <title>Genome sequence of Variovorax paradoxus B4.</title>
        <authorList>
            <person name="Schuldes J."/>
            <person name="Brandt U."/>
            <person name="Hiessl S."/>
            <person name="Wuebbeler J.H."/>
            <person name="Thuermer A."/>
            <person name="Steinbuechel A."/>
            <person name="Daniel R."/>
        </authorList>
    </citation>
    <scope>NUCLEOTIDE SEQUENCE [LARGE SCALE GENOMIC DNA]</scope>
    <source>
        <strain evidence="4 5">B4</strain>
    </source>
</reference>
<feature type="domain" description="Aldehyde dehydrogenase" evidence="3">
    <location>
        <begin position="13"/>
        <end position="46"/>
    </location>
</feature>
<proteinExistence type="inferred from homology"/>
<accession>T1X647</accession>
<dbReference type="PANTHER" id="PTHR42986">
    <property type="entry name" value="BENZALDEHYDE DEHYDROGENASE YFMT"/>
    <property type="match status" value="1"/>
</dbReference>
<dbReference type="InterPro" id="IPR016161">
    <property type="entry name" value="Ald_DH/histidinol_DH"/>
</dbReference>
<comment type="similarity">
    <text evidence="1">Belongs to the aldehyde dehydrogenase family.</text>
</comment>
<dbReference type="PANTHER" id="PTHR42986:SF1">
    <property type="entry name" value="BENZALDEHYDE DEHYDROGENASE YFMT"/>
    <property type="match status" value="1"/>
</dbReference>
<dbReference type="HOGENOM" id="CLU_2977999_0_0_4"/>
<dbReference type="SUPFAM" id="SSF53720">
    <property type="entry name" value="ALDH-like"/>
    <property type="match status" value="1"/>
</dbReference>
<dbReference type="InterPro" id="IPR015590">
    <property type="entry name" value="Aldehyde_DH_dom"/>
</dbReference>
<name>T1X647_VARPD</name>
<dbReference type="Proteomes" id="UP000016223">
    <property type="component" value="Chromosome 1"/>
</dbReference>
<evidence type="ECO:0000259" key="3">
    <source>
        <dbReference type="Pfam" id="PF00171"/>
    </source>
</evidence>
<dbReference type="Pfam" id="PF00171">
    <property type="entry name" value="Aldedh"/>
    <property type="match status" value="1"/>
</dbReference>
<evidence type="ECO:0000313" key="5">
    <source>
        <dbReference type="Proteomes" id="UP000016223"/>
    </source>
</evidence>
<dbReference type="PATRIC" id="fig|1246301.3.peg.1308"/>
<dbReference type="GO" id="GO:0016620">
    <property type="term" value="F:oxidoreductase activity, acting on the aldehyde or oxo group of donors, NAD or NADP as acceptor"/>
    <property type="evidence" value="ECO:0007669"/>
    <property type="project" value="InterPro"/>
</dbReference>
<evidence type="ECO:0000256" key="2">
    <source>
        <dbReference type="ARBA" id="ARBA00023027"/>
    </source>
</evidence>